<name>A6KUJ9_RAT</name>
<reference evidence="2" key="1">
    <citation type="submission" date="2005-06" db="EMBL/GenBank/DDBJ databases">
        <authorList>
            <person name="Mural R.J."/>
            <person name="Li P.W."/>
            <person name="Adams M.D."/>
            <person name="Amanatides P.G."/>
            <person name="Baden-Tillson H."/>
            <person name="Barnstead M."/>
            <person name="Chin S.H."/>
            <person name="Dew I."/>
            <person name="Evans C.A."/>
            <person name="Ferriera S."/>
            <person name="Flanigan M."/>
            <person name="Fosler C."/>
            <person name="Glodek A."/>
            <person name="Gu Z."/>
            <person name="Holt R.A."/>
            <person name="Jennings D."/>
            <person name="Kraft C.L."/>
            <person name="Lu F."/>
            <person name="Nguyen T."/>
            <person name="Nusskern D.R."/>
            <person name="Pfannkoch C.M."/>
            <person name="Sitter C."/>
            <person name="Sutton G.G."/>
            <person name="Venter J.C."/>
            <person name="Wang Z."/>
            <person name="Woodage T."/>
            <person name="Zheng X.H."/>
            <person name="Zhong F."/>
        </authorList>
    </citation>
    <scope>NUCLEOTIDE SEQUENCE [LARGE SCALE GENOMIC DNA]</scope>
    <source>
        <strain>BN</strain>
        <strain evidence="2">Sprague-Dawley</strain>
    </source>
</reference>
<accession>A6KUJ9</accession>
<evidence type="ECO:0000313" key="2">
    <source>
        <dbReference type="Proteomes" id="UP000234681"/>
    </source>
</evidence>
<dbReference type="EMBL" id="CH474185">
    <property type="protein sequence ID" value="EDL84491.1"/>
    <property type="molecule type" value="Genomic_DNA"/>
</dbReference>
<gene>
    <name evidence="1" type="ORF">rCG_47038</name>
</gene>
<sequence>MKFKKFYDFGAIFEWSERLFSFFQCETRHWKSLAPRVTIDFFLHCSMSM</sequence>
<dbReference type="Proteomes" id="UP000234681">
    <property type="component" value="Unassembled WGS sequence"/>
</dbReference>
<dbReference type="AlphaFoldDB" id="A6KUJ9"/>
<protein>
    <submittedName>
        <fullName evidence="1">RCG47038, isoform CRA_d</fullName>
    </submittedName>
</protein>
<evidence type="ECO:0000313" key="1">
    <source>
        <dbReference type="EMBL" id="EDL84491.1"/>
    </source>
</evidence>
<organism evidence="1 2">
    <name type="scientific">Rattus norvegicus</name>
    <name type="common">Rat</name>
    <dbReference type="NCBI Taxonomy" id="10116"/>
    <lineage>
        <taxon>Eukaryota</taxon>
        <taxon>Metazoa</taxon>
        <taxon>Chordata</taxon>
        <taxon>Craniata</taxon>
        <taxon>Vertebrata</taxon>
        <taxon>Euteleostomi</taxon>
        <taxon>Mammalia</taxon>
        <taxon>Eutheria</taxon>
        <taxon>Euarchontoglires</taxon>
        <taxon>Glires</taxon>
        <taxon>Rodentia</taxon>
        <taxon>Myomorpha</taxon>
        <taxon>Muroidea</taxon>
        <taxon>Muridae</taxon>
        <taxon>Murinae</taxon>
        <taxon>Rattus</taxon>
    </lineage>
</organism>
<proteinExistence type="predicted"/>